<evidence type="ECO:0000313" key="2">
    <source>
        <dbReference type="EMBL" id="TFB75944.1"/>
    </source>
</evidence>
<dbReference type="OrthoDB" id="5117911at2"/>
<dbReference type="RefSeq" id="WP_134501836.1">
    <property type="nucleotide sequence ID" value="NZ_SOEY01000007.1"/>
</dbReference>
<comment type="caution">
    <text evidence="2">The sequence shown here is derived from an EMBL/GenBank/DDBJ whole genome shotgun (WGS) entry which is preliminary data.</text>
</comment>
<gene>
    <name evidence="2" type="ORF">E3O06_04740</name>
</gene>
<sequence>MTGTAASASTAPESGFTLIELLVYVSFTVVILAIIGGMLISSVGTERDVRSTTEATNLGQLISRSVQSGVRNASQVSLQNIDATQFLVARTAGSAASVVWACEAWFYTPAAGGSLYTKRTSPASLIAPPAADDLTSWIKLGDGVSANGAAVFGGINGRITVDLNVAAGTQASVSVNTTASPRTLATVGAPCL</sequence>
<dbReference type="Proteomes" id="UP000298173">
    <property type="component" value="Unassembled WGS sequence"/>
</dbReference>
<dbReference type="EMBL" id="SOEY01000007">
    <property type="protein sequence ID" value="TFB75944.1"/>
    <property type="molecule type" value="Genomic_DNA"/>
</dbReference>
<dbReference type="AlphaFoldDB" id="A0A4R8V3D5"/>
<keyword evidence="1" id="KW-0812">Transmembrane</keyword>
<accession>A0A4R8V3D5</accession>
<reference evidence="2 3" key="1">
    <citation type="submission" date="2019-03" db="EMBL/GenBank/DDBJ databases">
        <title>Genomics of glacier-inhabiting Cryobacterium strains.</title>
        <authorList>
            <person name="Liu Q."/>
            <person name="Xin Y.-H."/>
        </authorList>
    </citation>
    <scope>NUCLEOTIDE SEQUENCE [LARGE SCALE GENOMIC DNA]</scope>
    <source>
        <strain evidence="2 3">HLT2-23</strain>
    </source>
</reference>
<name>A0A4R8V3D5_9MICO</name>
<evidence type="ECO:0000256" key="1">
    <source>
        <dbReference type="SAM" id="Phobius"/>
    </source>
</evidence>
<keyword evidence="1" id="KW-1133">Transmembrane helix</keyword>
<keyword evidence="3" id="KW-1185">Reference proteome</keyword>
<evidence type="ECO:0000313" key="3">
    <source>
        <dbReference type="Proteomes" id="UP000298173"/>
    </source>
</evidence>
<keyword evidence="1" id="KW-0472">Membrane</keyword>
<proteinExistence type="predicted"/>
<protein>
    <submittedName>
        <fullName evidence="2">Type II secretion system protein</fullName>
    </submittedName>
</protein>
<feature type="transmembrane region" description="Helical" evidence="1">
    <location>
        <begin position="21"/>
        <end position="40"/>
    </location>
</feature>
<organism evidence="2 3">
    <name type="scientific">Cryobacterium glaciale</name>
    <dbReference type="NCBI Taxonomy" id="1259145"/>
    <lineage>
        <taxon>Bacteria</taxon>
        <taxon>Bacillati</taxon>
        <taxon>Actinomycetota</taxon>
        <taxon>Actinomycetes</taxon>
        <taxon>Micrococcales</taxon>
        <taxon>Microbacteriaceae</taxon>
        <taxon>Cryobacterium</taxon>
    </lineage>
</organism>